<dbReference type="OrthoDB" id="366284at2759"/>
<dbReference type="AlphaFoldDB" id="A0A8B8G0F9"/>
<dbReference type="PANTHER" id="PTHR46421">
    <property type="entry name" value="PROGRAMMED CELL DEATH PROTEIN 2-LIKE"/>
    <property type="match status" value="1"/>
</dbReference>
<keyword evidence="3" id="KW-1185">Reference proteome</keyword>
<dbReference type="RefSeq" id="XP_025416086.1">
    <property type="nucleotide sequence ID" value="XM_025560301.1"/>
</dbReference>
<organism evidence="3 4">
    <name type="scientific">Sipha flava</name>
    <name type="common">yellow sugarcane aphid</name>
    <dbReference type="NCBI Taxonomy" id="143950"/>
    <lineage>
        <taxon>Eukaryota</taxon>
        <taxon>Metazoa</taxon>
        <taxon>Ecdysozoa</taxon>
        <taxon>Arthropoda</taxon>
        <taxon>Hexapoda</taxon>
        <taxon>Insecta</taxon>
        <taxon>Pterygota</taxon>
        <taxon>Neoptera</taxon>
        <taxon>Paraneoptera</taxon>
        <taxon>Hemiptera</taxon>
        <taxon>Sternorrhyncha</taxon>
        <taxon>Aphidomorpha</taxon>
        <taxon>Aphidoidea</taxon>
        <taxon>Aphididae</taxon>
        <taxon>Sipha</taxon>
    </lineage>
</organism>
<feature type="coiled-coil region" evidence="1">
    <location>
        <begin position="210"/>
        <end position="237"/>
    </location>
</feature>
<proteinExistence type="predicted"/>
<dbReference type="GO" id="GO:0005737">
    <property type="term" value="C:cytoplasm"/>
    <property type="evidence" value="ECO:0007669"/>
    <property type="project" value="InterPro"/>
</dbReference>
<name>A0A8B8G0F9_9HEMI</name>
<feature type="domain" description="Programmed cell death protein 2 C-terminal" evidence="2">
    <location>
        <begin position="243"/>
        <end position="347"/>
    </location>
</feature>
<dbReference type="InterPro" id="IPR052815">
    <property type="entry name" value="PDCD2-like_regulator"/>
</dbReference>
<dbReference type="InterPro" id="IPR007320">
    <property type="entry name" value="PDCD2_C"/>
</dbReference>
<dbReference type="GO" id="GO:0006915">
    <property type="term" value="P:apoptotic process"/>
    <property type="evidence" value="ECO:0007669"/>
    <property type="project" value="TreeGrafter"/>
</dbReference>
<evidence type="ECO:0000256" key="1">
    <source>
        <dbReference type="SAM" id="Coils"/>
    </source>
</evidence>
<dbReference type="Proteomes" id="UP000694846">
    <property type="component" value="Unplaced"/>
</dbReference>
<evidence type="ECO:0000259" key="2">
    <source>
        <dbReference type="Pfam" id="PF04194"/>
    </source>
</evidence>
<evidence type="ECO:0000313" key="3">
    <source>
        <dbReference type="Proteomes" id="UP000694846"/>
    </source>
</evidence>
<dbReference type="GeneID" id="112687557"/>
<reference evidence="4" key="1">
    <citation type="submission" date="2025-08" db="UniProtKB">
        <authorList>
            <consortium name="RefSeq"/>
        </authorList>
    </citation>
    <scope>IDENTIFICATION</scope>
    <source>
        <tissue evidence="4">Whole body</tissue>
    </source>
</reference>
<dbReference type="Pfam" id="PF04194">
    <property type="entry name" value="PDCD2_C"/>
    <property type="match status" value="1"/>
</dbReference>
<keyword evidence="1" id="KW-0175">Coiled coil</keyword>
<evidence type="ECO:0000313" key="4">
    <source>
        <dbReference type="RefSeq" id="XP_025416086.1"/>
    </source>
</evidence>
<dbReference type="PANTHER" id="PTHR46421:SF1">
    <property type="entry name" value="PROGRAMMED CELL DEATH PROTEIN 2-LIKE"/>
    <property type="match status" value="1"/>
</dbReference>
<gene>
    <name evidence="4" type="primary">LOC112687557</name>
</gene>
<accession>A0A8B8G0F9</accession>
<sequence length="351" mass="40380">MAKASEKVLLGFVDEPITENCLNDVDLINKIGELPNTSNQNLLPKCPLCDRQIPLLMQIYAPLTNSIYHRTLYIHACVNPGCWNKSQSWICLRRQWISVNHSDDNQQLTTTFIEWCDNADDWGVEPNIEENGNVTVKSQAIEICDIVSAELENADADENVVAEHIELPNTDVFQLLDSKKEIPSDHHNLNIYFEPYYISVAYEELSDVVKERAINLLNNYENNQMILEEKNEGYEKSLPAHGDKYFETFASTIRKNPGQILRYCRYKGKPLFLYEEDEPNKCKHCQGKLVFELQILPSLITYLKLICGKDHHGSGHLEFGTALVYTCENSCWIGEDTFKYECILVQEEKVF</sequence>
<protein>
    <submittedName>
        <fullName evidence="4">Programmed cell death protein 2-like isoform X1</fullName>
    </submittedName>
</protein>
<dbReference type="CTD" id="41540"/>